<dbReference type="STRING" id="57577.A0A2K3LMG0"/>
<sequence length="226" mass="25417">MHDLIQDIGREIVRAESIRNPGQHSRLWDPEEIYDVLTNNRGTSAVEGILLDMDQTACINLTSKAFKEMPNLRLLAFRDLKGIGSVYLPMGLDLLPKNLRYLEWNRFPLKSLPSTFCPEMLAELSLRHSNVEKLWNGVLNLPNLEILDLRGSIHLIECPNLSSAPNIKNVDFIGCERLPHVDPSIFSLEKLEYLNVSGCTSLKSLSGITCSPSLKGFSAWDCINLQ</sequence>
<evidence type="ECO:0000256" key="2">
    <source>
        <dbReference type="ARBA" id="ARBA00022737"/>
    </source>
</evidence>
<evidence type="ECO:0000256" key="1">
    <source>
        <dbReference type="ARBA" id="ARBA00022614"/>
    </source>
</evidence>
<dbReference type="GO" id="GO:0006952">
    <property type="term" value="P:defense response"/>
    <property type="evidence" value="ECO:0007669"/>
    <property type="project" value="InterPro"/>
</dbReference>
<dbReference type="EMBL" id="ASHM01036490">
    <property type="protein sequence ID" value="PNX79725.1"/>
    <property type="molecule type" value="Genomic_DNA"/>
</dbReference>
<dbReference type="InterPro" id="IPR032675">
    <property type="entry name" value="LRR_dom_sf"/>
</dbReference>
<dbReference type="InterPro" id="IPR011713">
    <property type="entry name" value="Leu-rich_rpt_3"/>
</dbReference>
<dbReference type="SUPFAM" id="SSF52058">
    <property type="entry name" value="L domain-like"/>
    <property type="match status" value="1"/>
</dbReference>
<dbReference type="PANTHER" id="PTHR11017">
    <property type="entry name" value="LEUCINE-RICH REPEAT-CONTAINING PROTEIN"/>
    <property type="match status" value="1"/>
</dbReference>
<dbReference type="Proteomes" id="UP000236291">
    <property type="component" value="Unassembled WGS sequence"/>
</dbReference>
<protein>
    <submittedName>
        <fullName evidence="3">TIR-NBS-LRR resistance protein</fullName>
    </submittedName>
</protein>
<dbReference type="Gene3D" id="3.80.10.10">
    <property type="entry name" value="Ribonuclease Inhibitor"/>
    <property type="match status" value="1"/>
</dbReference>
<accession>A0A2K3LMG0</accession>
<comment type="caution">
    <text evidence="3">The sequence shown here is derived from an EMBL/GenBank/DDBJ whole genome shotgun (WGS) entry which is preliminary data.</text>
</comment>
<keyword evidence="1" id="KW-0433">Leucine-rich repeat</keyword>
<dbReference type="PANTHER" id="PTHR11017:SF512">
    <property type="entry name" value="ADP-RIBOSYL CYCLASE_CYCLIC ADP-RIBOSE HYDROLASE"/>
    <property type="match status" value="1"/>
</dbReference>
<name>A0A2K3LMG0_TRIPR</name>
<reference evidence="3 4" key="1">
    <citation type="journal article" date="2014" name="Am. J. Bot.">
        <title>Genome assembly and annotation for red clover (Trifolium pratense; Fabaceae).</title>
        <authorList>
            <person name="Istvanek J."/>
            <person name="Jaros M."/>
            <person name="Krenek A."/>
            <person name="Repkova J."/>
        </authorList>
    </citation>
    <scope>NUCLEOTIDE SEQUENCE [LARGE SCALE GENOMIC DNA]</scope>
    <source>
        <strain evidence="4">cv. Tatra</strain>
        <tissue evidence="3">Young leaves</tissue>
    </source>
</reference>
<evidence type="ECO:0000313" key="4">
    <source>
        <dbReference type="Proteomes" id="UP000236291"/>
    </source>
</evidence>
<reference evidence="3 4" key="2">
    <citation type="journal article" date="2017" name="Front. Plant Sci.">
        <title>Gene Classification and Mining of Molecular Markers Useful in Red Clover (Trifolium pratense) Breeding.</title>
        <authorList>
            <person name="Istvanek J."/>
            <person name="Dluhosova J."/>
            <person name="Dluhos P."/>
            <person name="Patkova L."/>
            <person name="Nedelnik J."/>
            <person name="Repkova J."/>
        </authorList>
    </citation>
    <scope>NUCLEOTIDE SEQUENCE [LARGE SCALE GENOMIC DNA]</scope>
    <source>
        <strain evidence="4">cv. Tatra</strain>
        <tissue evidence="3">Young leaves</tissue>
    </source>
</reference>
<gene>
    <name evidence="3" type="ORF">L195_g035713</name>
</gene>
<dbReference type="InterPro" id="IPR044974">
    <property type="entry name" value="Disease_R_plants"/>
</dbReference>
<dbReference type="Pfam" id="PF07725">
    <property type="entry name" value="LRR_3"/>
    <property type="match status" value="1"/>
</dbReference>
<evidence type="ECO:0000313" key="3">
    <source>
        <dbReference type="EMBL" id="PNX79725.1"/>
    </source>
</evidence>
<proteinExistence type="predicted"/>
<organism evidence="3 4">
    <name type="scientific">Trifolium pratense</name>
    <name type="common">Red clover</name>
    <dbReference type="NCBI Taxonomy" id="57577"/>
    <lineage>
        <taxon>Eukaryota</taxon>
        <taxon>Viridiplantae</taxon>
        <taxon>Streptophyta</taxon>
        <taxon>Embryophyta</taxon>
        <taxon>Tracheophyta</taxon>
        <taxon>Spermatophyta</taxon>
        <taxon>Magnoliopsida</taxon>
        <taxon>eudicotyledons</taxon>
        <taxon>Gunneridae</taxon>
        <taxon>Pentapetalae</taxon>
        <taxon>rosids</taxon>
        <taxon>fabids</taxon>
        <taxon>Fabales</taxon>
        <taxon>Fabaceae</taxon>
        <taxon>Papilionoideae</taxon>
        <taxon>50 kb inversion clade</taxon>
        <taxon>NPAAA clade</taxon>
        <taxon>Hologalegina</taxon>
        <taxon>IRL clade</taxon>
        <taxon>Trifolieae</taxon>
        <taxon>Trifolium</taxon>
    </lineage>
</organism>
<dbReference type="AlphaFoldDB" id="A0A2K3LMG0"/>
<keyword evidence="2" id="KW-0677">Repeat</keyword>